<name>A0A915I379_ROMCU</name>
<proteinExistence type="predicted"/>
<keyword evidence="2" id="KW-1185">Reference proteome</keyword>
<protein>
    <submittedName>
        <fullName evidence="3">Uncharacterized protein</fullName>
    </submittedName>
</protein>
<organism evidence="2 3">
    <name type="scientific">Romanomermis culicivorax</name>
    <name type="common">Nematode worm</name>
    <dbReference type="NCBI Taxonomy" id="13658"/>
    <lineage>
        <taxon>Eukaryota</taxon>
        <taxon>Metazoa</taxon>
        <taxon>Ecdysozoa</taxon>
        <taxon>Nematoda</taxon>
        <taxon>Enoplea</taxon>
        <taxon>Dorylaimia</taxon>
        <taxon>Mermithida</taxon>
        <taxon>Mermithoidea</taxon>
        <taxon>Mermithidae</taxon>
        <taxon>Romanomermis</taxon>
    </lineage>
</organism>
<feature type="compositionally biased region" description="Basic and acidic residues" evidence="1">
    <location>
        <begin position="1"/>
        <end position="12"/>
    </location>
</feature>
<sequence length="66" mass="8037">MNEEYRKTKGIEKMNSSRSRKQLPKLEECMRVFRFLEVGNSKFFNHFEPTTTTRDLDFDREIKAKF</sequence>
<evidence type="ECO:0000256" key="1">
    <source>
        <dbReference type="SAM" id="MobiDB-lite"/>
    </source>
</evidence>
<feature type="region of interest" description="Disordered" evidence="1">
    <location>
        <begin position="1"/>
        <end position="20"/>
    </location>
</feature>
<evidence type="ECO:0000313" key="3">
    <source>
        <dbReference type="WBParaSite" id="nRc.2.0.1.t08587-RA"/>
    </source>
</evidence>
<dbReference type="AlphaFoldDB" id="A0A915I379"/>
<reference evidence="3" key="1">
    <citation type="submission" date="2022-11" db="UniProtKB">
        <authorList>
            <consortium name="WormBaseParasite"/>
        </authorList>
    </citation>
    <scope>IDENTIFICATION</scope>
</reference>
<accession>A0A915I379</accession>
<dbReference type="WBParaSite" id="nRc.2.0.1.t08587-RA">
    <property type="protein sequence ID" value="nRc.2.0.1.t08587-RA"/>
    <property type="gene ID" value="nRc.2.0.1.g08587"/>
</dbReference>
<dbReference type="Proteomes" id="UP000887565">
    <property type="component" value="Unplaced"/>
</dbReference>
<evidence type="ECO:0000313" key="2">
    <source>
        <dbReference type="Proteomes" id="UP000887565"/>
    </source>
</evidence>